<dbReference type="Pfam" id="PF01119">
    <property type="entry name" value="DNA_mis_repair"/>
    <property type="match status" value="1"/>
</dbReference>
<dbReference type="NCBIfam" id="TIGR00585">
    <property type="entry name" value="mutl"/>
    <property type="match status" value="1"/>
</dbReference>
<dbReference type="InterPro" id="IPR036890">
    <property type="entry name" value="HATPase_C_sf"/>
</dbReference>
<evidence type="ECO:0000313" key="8">
    <source>
        <dbReference type="EMBL" id="NDV29716.1"/>
    </source>
</evidence>
<evidence type="ECO:0000256" key="1">
    <source>
        <dbReference type="ARBA" id="ARBA00004123"/>
    </source>
</evidence>
<feature type="compositionally biased region" description="Basic and acidic residues" evidence="6">
    <location>
        <begin position="432"/>
        <end position="444"/>
    </location>
</feature>
<keyword evidence="3" id="KW-0227">DNA damage</keyword>
<feature type="domain" description="DNA mismatch repair protein S5" evidence="7">
    <location>
        <begin position="166"/>
        <end position="283"/>
    </location>
</feature>
<dbReference type="Gene3D" id="3.30.565.10">
    <property type="entry name" value="Histidine kinase-like ATPase, C-terminal domain"/>
    <property type="match status" value="1"/>
</dbReference>
<reference evidence="8" key="1">
    <citation type="journal article" date="2020" name="J. Eukaryot. Microbiol.">
        <title>De novo Sequencing, Assembly and Annotation of the Transcriptome for the Free-Living Testate Amoeba Arcella intermedia.</title>
        <authorList>
            <person name="Ribeiro G.M."/>
            <person name="Porfirio-Sousa A.L."/>
            <person name="Maurer-Alcala X.X."/>
            <person name="Katz L.A."/>
            <person name="Lahr D.J.G."/>
        </authorList>
    </citation>
    <scope>NUCLEOTIDE SEQUENCE</scope>
</reference>
<evidence type="ECO:0000256" key="5">
    <source>
        <dbReference type="ARBA" id="ARBA00023242"/>
    </source>
</evidence>
<dbReference type="SUPFAM" id="SSF54211">
    <property type="entry name" value="Ribosomal protein S5 domain 2-like"/>
    <property type="match status" value="1"/>
</dbReference>
<dbReference type="GO" id="GO:0005524">
    <property type="term" value="F:ATP binding"/>
    <property type="evidence" value="ECO:0007669"/>
    <property type="project" value="InterPro"/>
</dbReference>
<feature type="compositionally biased region" description="Acidic residues" evidence="6">
    <location>
        <begin position="347"/>
        <end position="357"/>
    </location>
</feature>
<keyword evidence="5" id="KW-0539">Nucleus</keyword>
<dbReference type="GO" id="GO:0032389">
    <property type="term" value="C:MutLalpha complex"/>
    <property type="evidence" value="ECO:0007669"/>
    <property type="project" value="TreeGrafter"/>
</dbReference>
<dbReference type="InterPro" id="IPR038973">
    <property type="entry name" value="MutL/Mlh/Pms-like"/>
</dbReference>
<feature type="compositionally biased region" description="Basic and acidic residues" evidence="6">
    <location>
        <begin position="316"/>
        <end position="333"/>
    </location>
</feature>
<sequence>MKFLQVKDNGHGIKKEDLPIVCERFTTSKISSFEDLKTIQTYGFRGEALASISHISHLSVVTMTESDSCAWKASFRDGKLISKNGDQAIVATAGVKGTTITIEDMFYNVSSRLKTLTKPNEEYVRITEVVGKYALHNAGIAFSLKKKDESATDIHTTKSHSKRDVIRLIYGTNISKDLMEIEEKSDRAQFDGYISNVNFAQKKGQFILFINNRLVDCRPLKKAVESAYTPYIPRGTKPFLYFSLRLDPRTVDVNIHPTKSEVRFLNQDEIIQFVRDAVVQKLEGTLASRTFATQNLQQTTLVSDSPPINTNNLSTKKKEYQKDKVRTDHREQTLDAFFEPSTNKDDFIDDIENADTDTEIKPTKKPNPKRPREDEDEEQGQVEKIVVVSKNKKAKMKLSDEEDLPIPPKKGNNTTKDKNSQKDTDNLTEEQDNPKKAKVKKESKASQSDLSQSTPSTQSSQRKPRKPISTAPKKRTKPQLTSTLNLLKQVEDVSQENLSKIFKNYSFVGCVSDGLALIQNQTELYLMDVLKLSKELFYQEALHNFAEFDSINLSSPAPIGTLCMIALDAPGSVWCPEDGPKESISNYVVELLVSRREMLQDYFSLTIDDEGQLLTLPQILPGYVPEIGALATFILRLSTEVDWEEEQTCFETLCREFAEFYSIAPDEENETKRYWTIEQILFPAFRRRFQVPSTAAEDGSIIRIASLDKLYKVFERC</sequence>
<feature type="compositionally biased region" description="Basic residues" evidence="6">
    <location>
        <begin position="462"/>
        <end position="477"/>
    </location>
</feature>
<dbReference type="PANTHER" id="PTHR10073:SF12">
    <property type="entry name" value="DNA MISMATCH REPAIR PROTEIN MLH1"/>
    <property type="match status" value="1"/>
</dbReference>
<dbReference type="InterPro" id="IPR014721">
    <property type="entry name" value="Ribsml_uS5_D2-typ_fold_subgr"/>
</dbReference>
<dbReference type="GO" id="GO:0140664">
    <property type="term" value="F:ATP-dependent DNA damage sensor activity"/>
    <property type="evidence" value="ECO:0007669"/>
    <property type="project" value="InterPro"/>
</dbReference>
<evidence type="ECO:0000256" key="2">
    <source>
        <dbReference type="ARBA" id="ARBA00006082"/>
    </source>
</evidence>
<dbReference type="PANTHER" id="PTHR10073">
    <property type="entry name" value="DNA MISMATCH REPAIR PROTEIN MLH, PMS, MUTL"/>
    <property type="match status" value="1"/>
</dbReference>
<dbReference type="GO" id="GO:0016887">
    <property type="term" value="F:ATP hydrolysis activity"/>
    <property type="evidence" value="ECO:0007669"/>
    <property type="project" value="InterPro"/>
</dbReference>
<dbReference type="InterPro" id="IPR002099">
    <property type="entry name" value="MutL/Mlh/PMS"/>
</dbReference>
<proteinExistence type="inferred from homology"/>
<evidence type="ECO:0000259" key="7">
    <source>
        <dbReference type="SMART" id="SM01340"/>
    </source>
</evidence>
<evidence type="ECO:0000256" key="4">
    <source>
        <dbReference type="ARBA" id="ARBA00023204"/>
    </source>
</evidence>
<dbReference type="InterPro" id="IPR032189">
    <property type="entry name" value="Mlh1_C"/>
</dbReference>
<dbReference type="GO" id="GO:0030983">
    <property type="term" value="F:mismatched DNA binding"/>
    <property type="evidence" value="ECO:0007669"/>
    <property type="project" value="InterPro"/>
</dbReference>
<dbReference type="Pfam" id="PF16413">
    <property type="entry name" value="Mlh1_C"/>
    <property type="match status" value="1"/>
</dbReference>
<dbReference type="AlphaFoldDB" id="A0A6B2KYC1"/>
<accession>A0A6B2KYC1</accession>
<dbReference type="InterPro" id="IPR013507">
    <property type="entry name" value="DNA_mismatch_S5_2-like"/>
</dbReference>
<organism evidence="8">
    <name type="scientific">Arcella intermedia</name>
    <dbReference type="NCBI Taxonomy" id="1963864"/>
    <lineage>
        <taxon>Eukaryota</taxon>
        <taxon>Amoebozoa</taxon>
        <taxon>Tubulinea</taxon>
        <taxon>Elardia</taxon>
        <taxon>Arcellinida</taxon>
        <taxon>Sphaerothecina</taxon>
        <taxon>Arcellidae</taxon>
        <taxon>Arcella</taxon>
    </lineage>
</organism>
<dbReference type="SMART" id="SM01340">
    <property type="entry name" value="DNA_mis_repair"/>
    <property type="match status" value="1"/>
</dbReference>
<feature type="compositionally biased region" description="Basic and acidic residues" evidence="6">
    <location>
        <begin position="415"/>
        <end position="425"/>
    </location>
</feature>
<comment type="similarity">
    <text evidence="2">Belongs to the DNA mismatch repair MutL/HexB family.</text>
</comment>
<dbReference type="FunFam" id="3.30.230.10:FF:000014">
    <property type="entry name" value="DNA mismatch repair protein Mlh1"/>
    <property type="match status" value="1"/>
</dbReference>
<feature type="compositionally biased region" description="Low complexity" evidence="6">
    <location>
        <begin position="445"/>
        <end position="461"/>
    </location>
</feature>
<dbReference type="CDD" id="cd16926">
    <property type="entry name" value="HATPase_MutL-MLH-PMS-like"/>
    <property type="match status" value="1"/>
</dbReference>
<dbReference type="EMBL" id="GIBP01000747">
    <property type="protein sequence ID" value="NDV29716.1"/>
    <property type="molecule type" value="Transcribed_RNA"/>
</dbReference>
<dbReference type="PROSITE" id="PS00058">
    <property type="entry name" value="DNA_MISMATCH_REPAIR_1"/>
    <property type="match status" value="1"/>
</dbReference>
<dbReference type="InterPro" id="IPR020568">
    <property type="entry name" value="Ribosomal_Su5_D2-typ_SF"/>
</dbReference>
<evidence type="ECO:0000256" key="6">
    <source>
        <dbReference type="SAM" id="MobiDB-lite"/>
    </source>
</evidence>
<keyword evidence="4" id="KW-0234">DNA repair</keyword>
<evidence type="ECO:0000256" key="3">
    <source>
        <dbReference type="ARBA" id="ARBA00022763"/>
    </source>
</evidence>
<dbReference type="SUPFAM" id="SSF55874">
    <property type="entry name" value="ATPase domain of HSP90 chaperone/DNA topoisomerase II/histidine kinase"/>
    <property type="match status" value="1"/>
</dbReference>
<feature type="compositionally biased region" description="Polar residues" evidence="6">
    <location>
        <begin position="302"/>
        <end position="314"/>
    </location>
</feature>
<dbReference type="GO" id="GO:0006298">
    <property type="term" value="P:mismatch repair"/>
    <property type="evidence" value="ECO:0007669"/>
    <property type="project" value="InterPro"/>
</dbReference>
<feature type="region of interest" description="Disordered" evidence="6">
    <location>
        <begin position="302"/>
        <end position="481"/>
    </location>
</feature>
<dbReference type="InterPro" id="IPR014762">
    <property type="entry name" value="DNA_mismatch_repair_CS"/>
</dbReference>
<comment type="subcellular location">
    <subcellularLocation>
        <location evidence="1">Nucleus</location>
    </subcellularLocation>
</comment>
<name>A0A6B2KYC1_9EUKA</name>
<dbReference type="Gene3D" id="3.30.230.10">
    <property type="match status" value="1"/>
</dbReference>
<protein>
    <recommendedName>
        <fullName evidence="7">DNA mismatch repair protein S5 domain-containing protein</fullName>
    </recommendedName>
</protein>